<proteinExistence type="predicted"/>
<accession>A0ACB0F9I1</accession>
<gene>
    <name evidence="1" type="ORF">MRATA1EN3_LOCUS20961</name>
</gene>
<evidence type="ECO:0000313" key="1">
    <source>
        <dbReference type="EMBL" id="CAI9709748.1"/>
    </source>
</evidence>
<organism evidence="1 2">
    <name type="scientific">Rangifer tarandus platyrhynchus</name>
    <name type="common">Svalbard reindeer</name>
    <dbReference type="NCBI Taxonomy" id="3082113"/>
    <lineage>
        <taxon>Eukaryota</taxon>
        <taxon>Metazoa</taxon>
        <taxon>Chordata</taxon>
        <taxon>Craniata</taxon>
        <taxon>Vertebrata</taxon>
        <taxon>Euteleostomi</taxon>
        <taxon>Mammalia</taxon>
        <taxon>Eutheria</taxon>
        <taxon>Laurasiatheria</taxon>
        <taxon>Artiodactyla</taxon>
        <taxon>Ruminantia</taxon>
        <taxon>Pecora</taxon>
        <taxon>Cervidae</taxon>
        <taxon>Odocoileinae</taxon>
        <taxon>Rangifer</taxon>
    </lineage>
</organism>
<name>A0ACB0F9I1_RANTA</name>
<evidence type="ECO:0000313" key="2">
    <source>
        <dbReference type="Proteomes" id="UP001162501"/>
    </source>
</evidence>
<reference evidence="1" key="1">
    <citation type="submission" date="2023-05" db="EMBL/GenBank/DDBJ databases">
        <authorList>
            <consortium name="ELIXIR-Norway"/>
        </authorList>
    </citation>
    <scope>NUCLEOTIDE SEQUENCE</scope>
</reference>
<dbReference type="Proteomes" id="UP001162501">
    <property type="component" value="Chromosome 4"/>
</dbReference>
<dbReference type="EMBL" id="OX596088">
    <property type="protein sequence ID" value="CAI9709748.1"/>
    <property type="molecule type" value="Genomic_DNA"/>
</dbReference>
<protein>
    <submittedName>
        <fullName evidence="1">Uncharacterized protein</fullName>
    </submittedName>
</protein>
<sequence length="146" mass="15217">MASQPAPSASHSPDLTPRFPLTYVPRCRHLPRRGSRYCGSSDCGPAFASFRGSLVSQQASGLLTAATAAELPLDPLPRRRRSLTPSPPSVLFRLGPARAVCRGRGSEGGLRAGGVAQLASASGSARSPALLGRLHLVPPRRLLSSA</sequence>